<evidence type="ECO:0000259" key="4">
    <source>
        <dbReference type="Pfam" id="PF08167"/>
    </source>
</evidence>
<dbReference type="GO" id="GO:0006364">
    <property type="term" value="P:rRNA processing"/>
    <property type="evidence" value="ECO:0007669"/>
    <property type="project" value="TreeGrafter"/>
</dbReference>
<evidence type="ECO:0000256" key="2">
    <source>
        <dbReference type="ARBA" id="ARBA00010511"/>
    </source>
</evidence>
<dbReference type="OMA" id="RVISLWC"/>
<evidence type="ECO:0000256" key="1">
    <source>
        <dbReference type="ARBA" id="ARBA00004123"/>
    </source>
</evidence>
<gene>
    <name evidence="5" type="primary">PELP1</name>
</gene>
<keyword evidence="3" id="KW-0539">Nucleus</keyword>
<protein>
    <submittedName>
        <fullName evidence="5">Proline-, glutamic acid-and leucine-rich protein 1</fullName>
    </submittedName>
</protein>
<reference evidence="5" key="1">
    <citation type="journal article" date="2013" name="Genome Biol. Evol.">
        <title>Punctuated emergences of genetic and phenotypic innovations in eumetazoan, bilaterian, euteleostome, and hominidae ancestors.</title>
        <authorList>
            <person name="Wenger Y."/>
            <person name="Galliot B."/>
        </authorList>
    </citation>
    <scope>NUCLEOTIDE SEQUENCE</scope>
    <source>
        <tissue evidence="5">Whole animals</tissue>
    </source>
</reference>
<feature type="non-terminal residue" evidence="5">
    <location>
        <position position="1"/>
    </location>
</feature>
<sequence length="775" mass="88511">MVRFCSTILRSALVGKEVKRLLTIFTLNRQNNMDATRQNIQVIEKIKCSDQIHKNDLEEVLCNIKELLNSKDKWQQWQGICLLKVTLKKTGNDILGDYTLLWIRQITQVLNTIPAKNVLKVCFYILIDLLKRSVVFDKLSREIALNVVEPLLKIVLEPSLDIICETFELISICIQYYPAACGQYYTTIEMVIVTVLFSQNESLSASACTCFPLLALCGSGGERRIKQAERYELLFKRVLKTILDLTLKCSDHLMGKERQLFGESDIKLIDFEPSVYNGDAVVLYSSLRLTRLLYVVNAFVMQPVSFKIDIPINHLMTIFTSVAELMHVPTNETQQRLGVDASFSKIFNGLLKCIVNSVHQFSSLLLSYSSVILKVILIGFSRDSCIVNTYECFGMIFTKWKGVASKTSFIENILKYVIADIKFDKPEKVVVNDESSKKRNKGKTLSQMIQKELNCITHQENATFLQEQKAFSALKLLEIILNNSGSILEVGCIKLIIARIFSIIQVIYSINNTYGTIYENKYVRKMVFQIAYALLNLNHHLLNVPVSILLTIFQKGVNDKYSLVSEYCQTCLLMCDAIIHSSNPSFCKESLESNLFKDLATNTFQTALETERFSIQFQKELQKEQVNNEQTPKVQESIKSCELLKKNDTLTIDDIQYSAMLSDNLHQNKEVSKEANDKNLNIVVVDSSDEENNNLQNHTMLIDKSSENNIKFEFSNEKNNSEITLAARKRGHHSEDHECNPIAKKITISKQFDNDPVTSNESDEFKEILCDFYIE</sequence>
<comment type="similarity">
    <text evidence="2">Belongs to the RIX1/PELP1 family.</text>
</comment>
<dbReference type="SUPFAM" id="SSF48371">
    <property type="entry name" value="ARM repeat"/>
    <property type="match status" value="1"/>
</dbReference>
<dbReference type="Pfam" id="PF08167">
    <property type="entry name" value="RIX1"/>
    <property type="match status" value="1"/>
</dbReference>
<dbReference type="InterPro" id="IPR016024">
    <property type="entry name" value="ARM-type_fold"/>
</dbReference>
<dbReference type="KEGG" id="hmg:100198741"/>
<dbReference type="PANTHER" id="PTHR34105">
    <property type="entry name" value="PROLINE-, GLUTAMIC ACID- AND LEUCINE-RICH PROTEIN 1"/>
    <property type="match status" value="1"/>
</dbReference>
<dbReference type="GO" id="GO:0005634">
    <property type="term" value="C:nucleus"/>
    <property type="evidence" value="ECO:0007669"/>
    <property type="project" value="UniProtKB-SubCell"/>
</dbReference>
<proteinExistence type="evidence at transcript level"/>
<name>T2M992_HYDVU</name>
<feature type="domain" description="Pre-rRNA-processing protein RIX1 N-terminal" evidence="4">
    <location>
        <begin position="50"/>
        <end position="202"/>
    </location>
</feature>
<dbReference type="EMBL" id="HAAD01002636">
    <property type="protein sequence ID" value="CDG68868.1"/>
    <property type="molecule type" value="mRNA"/>
</dbReference>
<accession>T2M992</accession>
<dbReference type="InterPro" id="IPR012583">
    <property type="entry name" value="RIX1_N"/>
</dbReference>
<evidence type="ECO:0000256" key="3">
    <source>
        <dbReference type="ARBA" id="ARBA00023242"/>
    </source>
</evidence>
<dbReference type="PANTHER" id="PTHR34105:SF1">
    <property type="entry name" value="PROLINE-, GLUTAMIC ACID- AND LEUCINE-RICH PROTEIN 1"/>
    <property type="match status" value="1"/>
</dbReference>
<organism evidence="5">
    <name type="scientific">Hydra vulgaris</name>
    <name type="common">Hydra</name>
    <name type="synonym">Hydra attenuata</name>
    <dbReference type="NCBI Taxonomy" id="6087"/>
    <lineage>
        <taxon>Eukaryota</taxon>
        <taxon>Metazoa</taxon>
        <taxon>Cnidaria</taxon>
        <taxon>Hydrozoa</taxon>
        <taxon>Hydroidolina</taxon>
        <taxon>Anthoathecata</taxon>
        <taxon>Aplanulata</taxon>
        <taxon>Hydridae</taxon>
        <taxon>Hydra</taxon>
    </lineage>
</organism>
<evidence type="ECO:0000313" key="5">
    <source>
        <dbReference type="EMBL" id="CDG68868.1"/>
    </source>
</evidence>
<dbReference type="AlphaFoldDB" id="T2M992"/>
<comment type="subcellular location">
    <subcellularLocation>
        <location evidence="1">Nucleus</location>
    </subcellularLocation>
</comment>